<evidence type="ECO:0000256" key="4">
    <source>
        <dbReference type="ARBA" id="ARBA00022827"/>
    </source>
</evidence>
<keyword evidence="4" id="KW-0274">FAD</keyword>
<dbReference type="Pfam" id="PF00296">
    <property type="entry name" value="Bac_luciferase"/>
    <property type="match status" value="1"/>
</dbReference>
<dbReference type="Gene3D" id="3.30.465.10">
    <property type="match status" value="1"/>
</dbReference>
<dbReference type="InterPro" id="IPR016166">
    <property type="entry name" value="FAD-bd_PCMH"/>
</dbReference>
<dbReference type="PANTHER" id="PTHR42973:SF39">
    <property type="entry name" value="FAD-BINDING PCMH-TYPE DOMAIN-CONTAINING PROTEIN"/>
    <property type="match status" value="1"/>
</dbReference>
<gene>
    <name evidence="8" type="ORF">GCM10007964_50650</name>
</gene>
<dbReference type="AlphaFoldDB" id="A0A917VNC9"/>
<dbReference type="InterPro" id="IPR012951">
    <property type="entry name" value="BBE"/>
</dbReference>
<evidence type="ECO:0000313" key="8">
    <source>
        <dbReference type="EMBL" id="GGL02462.1"/>
    </source>
</evidence>
<dbReference type="Proteomes" id="UP000645217">
    <property type="component" value="Unassembled WGS sequence"/>
</dbReference>
<comment type="caution">
    <text evidence="8">The sequence shown here is derived from an EMBL/GenBank/DDBJ whole genome shotgun (WGS) entry which is preliminary data.</text>
</comment>
<accession>A0A917VNC9</accession>
<dbReference type="GO" id="GO:0016705">
    <property type="term" value="F:oxidoreductase activity, acting on paired donors, with incorporation or reduction of molecular oxygen"/>
    <property type="evidence" value="ECO:0007669"/>
    <property type="project" value="InterPro"/>
</dbReference>
<dbReference type="InterPro" id="IPR016169">
    <property type="entry name" value="FAD-bd_PCMH_sub2"/>
</dbReference>
<feature type="compositionally biased region" description="Low complexity" evidence="6">
    <location>
        <begin position="298"/>
        <end position="313"/>
    </location>
</feature>
<reference evidence="8" key="1">
    <citation type="journal article" date="2014" name="Int. J. Syst. Evol. Microbiol.">
        <title>Complete genome sequence of Corynebacterium casei LMG S-19264T (=DSM 44701T), isolated from a smear-ripened cheese.</title>
        <authorList>
            <consortium name="US DOE Joint Genome Institute (JGI-PGF)"/>
            <person name="Walter F."/>
            <person name="Albersmeier A."/>
            <person name="Kalinowski J."/>
            <person name="Ruckert C."/>
        </authorList>
    </citation>
    <scope>NUCLEOTIDE SEQUENCE</scope>
    <source>
        <strain evidence="8">JCM 13064</strain>
    </source>
</reference>
<dbReference type="Gene3D" id="3.20.20.30">
    <property type="entry name" value="Luciferase-like domain"/>
    <property type="match status" value="1"/>
</dbReference>
<dbReference type="Gene3D" id="3.30.43.10">
    <property type="entry name" value="Uridine Diphospho-n-acetylenolpyruvylglucosamine Reductase, domain 2"/>
    <property type="match status" value="1"/>
</dbReference>
<keyword evidence="3" id="KW-0285">Flavoprotein</keyword>
<evidence type="ECO:0000256" key="2">
    <source>
        <dbReference type="ARBA" id="ARBA00005466"/>
    </source>
</evidence>
<dbReference type="InterPro" id="IPR050416">
    <property type="entry name" value="FAD-linked_Oxidoreductase"/>
</dbReference>
<keyword evidence="5" id="KW-0560">Oxidoreductase</keyword>
<dbReference type="PANTHER" id="PTHR42973">
    <property type="entry name" value="BINDING OXIDOREDUCTASE, PUTATIVE (AFU_ORTHOLOGUE AFUA_1G17690)-RELATED"/>
    <property type="match status" value="1"/>
</dbReference>
<evidence type="ECO:0000256" key="6">
    <source>
        <dbReference type="SAM" id="MobiDB-lite"/>
    </source>
</evidence>
<dbReference type="Gene3D" id="3.40.462.20">
    <property type="match status" value="1"/>
</dbReference>
<feature type="region of interest" description="Disordered" evidence="6">
    <location>
        <begin position="295"/>
        <end position="319"/>
    </location>
</feature>
<dbReference type="SUPFAM" id="SSF56176">
    <property type="entry name" value="FAD-binding/transporter-associated domain-like"/>
    <property type="match status" value="1"/>
</dbReference>
<feature type="domain" description="FAD-binding PCMH-type" evidence="7">
    <location>
        <begin position="345"/>
        <end position="516"/>
    </location>
</feature>
<comment type="cofactor">
    <cofactor evidence="1">
        <name>FAD</name>
        <dbReference type="ChEBI" id="CHEBI:57692"/>
    </cofactor>
</comment>
<organism evidence="8 9">
    <name type="scientific">Sphaerisporangium melleum</name>
    <dbReference type="NCBI Taxonomy" id="321316"/>
    <lineage>
        <taxon>Bacteria</taxon>
        <taxon>Bacillati</taxon>
        <taxon>Actinomycetota</taxon>
        <taxon>Actinomycetes</taxon>
        <taxon>Streptosporangiales</taxon>
        <taxon>Streptosporangiaceae</taxon>
        <taxon>Sphaerisporangium</taxon>
    </lineage>
</organism>
<dbReference type="InterPro" id="IPR006094">
    <property type="entry name" value="Oxid_FAD_bind_N"/>
</dbReference>
<protein>
    <recommendedName>
        <fullName evidence="7">FAD-binding PCMH-type domain-containing protein</fullName>
    </recommendedName>
</protein>
<dbReference type="EMBL" id="BMNT01000029">
    <property type="protein sequence ID" value="GGL02462.1"/>
    <property type="molecule type" value="Genomic_DNA"/>
</dbReference>
<keyword evidence="9" id="KW-1185">Reference proteome</keyword>
<name>A0A917VNC9_9ACTN</name>
<comment type="similarity">
    <text evidence="2">Belongs to the oxygen-dependent FAD-linked oxidoreductase family.</text>
</comment>
<evidence type="ECO:0000256" key="5">
    <source>
        <dbReference type="ARBA" id="ARBA00023002"/>
    </source>
</evidence>
<dbReference type="InterPro" id="IPR036318">
    <property type="entry name" value="FAD-bd_PCMH-like_sf"/>
</dbReference>
<dbReference type="CDD" id="cd01097">
    <property type="entry name" value="Tetrahydromethanopterin_reductase"/>
    <property type="match status" value="1"/>
</dbReference>
<evidence type="ECO:0000259" key="7">
    <source>
        <dbReference type="PROSITE" id="PS51387"/>
    </source>
</evidence>
<sequence length="749" mass="79123">MPDYGHDLRFGVFITPDARRPDAVVALARLAEQAGLDLATFQDHPYQSAFLDTWTLLSWAAARTERIHLSGNVLNLPLRGPAVLARSVASLDLLSGGRVELGLGAGGFWDAIEAMGGRRLTPGQAVDALSEAIDIIRGVWDAGERRPLRVEGTYHSVRGAKRGPAPAHPVPIWLGAYKPRMLRLTGAKADGWLPSLAYLTLDELTAGHKMIDEAAEEAGRDPREIRRLLNIAGGFGTGETGMLQGPPATWVEQLLPLALQEGVGTFILASDDPRAIQTFAEEVAPGLRQAVAAERTSTGAAPGTARATAPKAPGIDHDALPASLSATAVRPGDRDYRRVRSSYVWPGSPGLVLRPATPGQVAEALTYARRQRVPLSVRSGGHGISGRSTNDGGIIVDVGAMNGVEVIDRGRRLVRVGAGARWGEVAQALSPHGLAISSGDYGDVGVGGLATAGGQGFLARSYGLTIDRVVGAEVVLADGRVVRADAGEHPDLFWALRGAGGNMGVVTSFDIEAAELREVVFAHLTHDASDTAAFLREFGRLTEDGPRALTPFLTLFLTGQGGQILAQTLMVFAGDDTDAAVSAIEPFLSLGPVLRQQATLTPYAAVVPAHHGEHHGQGSGRVRSALVDHLDEQTAATLAGLLTGGGVGMAQVRTVGGAVNDLAPEATAYAHRTQNFSLTGVFHDVGDGRNWDRLRAEAIYLSFESHGDQALLAKAFPPATLRRLRRVKAAYDPDNVFRLNFPITPDPVA</sequence>
<dbReference type="SUPFAM" id="SSF51679">
    <property type="entry name" value="Bacterial luciferase-like"/>
    <property type="match status" value="1"/>
</dbReference>
<dbReference type="PROSITE" id="PS51387">
    <property type="entry name" value="FAD_PCMH"/>
    <property type="match status" value="1"/>
</dbReference>
<proteinExistence type="inferred from homology"/>
<dbReference type="InterPro" id="IPR016167">
    <property type="entry name" value="FAD-bd_PCMH_sub1"/>
</dbReference>
<evidence type="ECO:0000256" key="3">
    <source>
        <dbReference type="ARBA" id="ARBA00022630"/>
    </source>
</evidence>
<reference evidence="8" key="2">
    <citation type="submission" date="2020-09" db="EMBL/GenBank/DDBJ databases">
        <authorList>
            <person name="Sun Q."/>
            <person name="Ohkuma M."/>
        </authorList>
    </citation>
    <scope>NUCLEOTIDE SEQUENCE</scope>
    <source>
        <strain evidence="8">JCM 13064</strain>
    </source>
</reference>
<dbReference type="InterPro" id="IPR011251">
    <property type="entry name" value="Luciferase-like_dom"/>
</dbReference>
<dbReference type="InterPro" id="IPR036661">
    <property type="entry name" value="Luciferase-like_sf"/>
</dbReference>
<evidence type="ECO:0000313" key="9">
    <source>
        <dbReference type="Proteomes" id="UP000645217"/>
    </source>
</evidence>
<dbReference type="RefSeq" id="WP_189165523.1">
    <property type="nucleotide sequence ID" value="NZ_BMNT01000029.1"/>
</dbReference>
<dbReference type="Pfam" id="PF01565">
    <property type="entry name" value="FAD_binding_4"/>
    <property type="match status" value="1"/>
</dbReference>
<evidence type="ECO:0000256" key="1">
    <source>
        <dbReference type="ARBA" id="ARBA00001974"/>
    </source>
</evidence>
<dbReference type="GO" id="GO:0071949">
    <property type="term" value="F:FAD binding"/>
    <property type="evidence" value="ECO:0007669"/>
    <property type="project" value="InterPro"/>
</dbReference>
<dbReference type="Pfam" id="PF08031">
    <property type="entry name" value="BBE"/>
    <property type="match status" value="1"/>
</dbReference>